<gene>
    <name evidence="4" type="ORF">FFV09_09965</name>
</gene>
<dbReference type="InterPro" id="IPR000182">
    <property type="entry name" value="GNAT_dom"/>
</dbReference>
<dbReference type="Gene3D" id="3.40.630.30">
    <property type="match status" value="1"/>
</dbReference>
<sequence>MEPIQDASKQQSQPGQQNQTEIRIVPFEAEHIPYVNDMNEAFPIFGRLVPSFEGGIWTYTEERFERPSFLSFPDDRLDWESYVGSDRKAIFLAFRGDRCIGQVRLVQDWTGYAYVENIAVRGSHRGSGMAALLLEQAERWAREQELHGLSLEAQDDNLAACRFYLKHGLILGGVDTLKQAFNPEIGTTLYFYKIFEASE</sequence>
<protein>
    <submittedName>
        <fullName evidence="4">GNAT family N-acetyltransferase</fullName>
    </submittedName>
</protein>
<dbReference type="CDD" id="cd04301">
    <property type="entry name" value="NAT_SF"/>
    <property type="match status" value="1"/>
</dbReference>
<keyword evidence="5" id="KW-1185">Reference proteome</keyword>
<dbReference type="Pfam" id="PF00583">
    <property type="entry name" value="Acetyltransf_1"/>
    <property type="match status" value="1"/>
</dbReference>
<dbReference type="PRINTS" id="PR01754">
    <property type="entry name" value="SACTRNSFRASE"/>
</dbReference>
<organism evidence="4 5">
    <name type="scientific">Saccharibacillus brassicae</name>
    <dbReference type="NCBI Taxonomy" id="2583377"/>
    <lineage>
        <taxon>Bacteria</taxon>
        <taxon>Bacillati</taxon>
        <taxon>Bacillota</taxon>
        <taxon>Bacilli</taxon>
        <taxon>Bacillales</taxon>
        <taxon>Paenibacillaceae</taxon>
        <taxon>Saccharibacillus</taxon>
    </lineage>
</organism>
<keyword evidence="1 4" id="KW-0808">Transferase</keyword>
<feature type="domain" description="N-acetyltransferase" evidence="3">
    <location>
        <begin position="22"/>
        <end position="196"/>
    </location>
</feature>
<dbReference type="SUPFAM" id="SSF55729">
    <property type="entry name" value="Acyl-CoA N-acyltransferases (Nat)"/>
    <property type="match status" value="1"/>
</dbReference>
<dbReference type="KEGG" id="saca:FFV09_09965"/>
<dbReference type="GO" id="GO:0016747">
    <property type="term" value="F:acyltransferase activity, transferring groups other than amino-acyl groups"/>
    <property type="evidence" value="ECO:0007669"/>
    <property type="project" value="InterPro"/>
</dbReference>
<evidence type="ECO:0000313" key="5">
    <source>
        <dbReference type="Proteomes" id="UP000316968"/>
    </source>
</evidence>
<dbReference type="PANTHER" id="PTHR43877:SF2">
    <property type="entry name" value="AMINOALKYLPHOSPHONATE N-ACETYLTRANSFERASE-RELATED"/>
    <property type="match status" value="1"/>
</dbReference>
<dbReference type="PROSITE" id="PS51186">
    <property type="entry name" value="GNAT"/>
    <property type="match status" value="1"/>
</dbReference>
<evidence type="ECO:0000256" key="2">
    <source>
        <dbReference type="ARBA" id="ARBA00023315"/>
    </source>
</evidence>
<dbReference type="OrthoDB" id="9800193at2"/>
<dbReference type="InterPro" id="IPR016181">
    <property type="entry name" value="Acyl_CoA_acyltransferase"/>
</dbReference>
<dbReference type="PANTHER" id="PTHR43877">
    <property type="entry name" value="AMINOALKYLPHOSPHONATE N-ACETYLTRANSFERASE-RELATED-RELATED"/>
    <property type="match status" value="1"/>
</dbReference>
<accession>A0A4Y6UY01</accession>
<dbReference type="EMBL" id="CP041217">
    <property type="protein sequence ID" value="QDH21147.1"/>
    <property type="molecule type" value="Genomic_DNA"/>
</dbReference>
<keyword evidence="2" id="KW-0012">Acyltransferase</keyword>
<proteinExistence type="predicted"/>
<dbReference type="AlphaFoldDB" id="A0A4Y6UY01"/>
<evidence type="ECO:0000256" key="1">
    <source>
        <dbReference type="ARBA" id="ARBA00022679"/>
    </source>
</evidence>
<evidence type="ECO:0000259" key="3">
    <source>
        <dbReference type="PROSITE" id="PS51186"/>
    </source>
</evidence>
<evidence type="ECO:0000313" key="4">
    <source>
        <dbReference type="EMBL" id="QDH21147.1"/>
    </source>
</evidence>
<dbReference type="InterPro" id="IPR050832">
    <property type="entry name" value="Bact_Acetyltransf"/>
</dbReference>
<dbReference type="Proteomes" id="UP000316968">
    <property type="component" value="Chromosome"/>
</dbReference>
<reference evidence="4 5" key="1">
    <citation type="submission" date="2019-06" db="EMBL/GenBank/DDBJ databases">
        <title>Saccharibacillus brassicae sp. nov., an endophytic bacterium isolated from Chinese cabbage seeds (Brassica pekinensis).</title>
        <authorList>
            <person name="Jiang L."/>
            <person name="Lee J."/>
            <person name="Kim S.W."/>
        </authorList>
    </citation>
    <scope>NUCLEOTIDE SEQUENCE [LARGE SCALE GENOMIC DNA]</scope>
    <source>
        <strain evidence="5">KCTC 43072 / ATSA2</strain>
    </source>
</reference>
<dbReference type="RefSeq" id="WP_141447694.1">
    <property type="nucleotide sequence ID" value="NZ_CP041217.1"/>
</dbReference>
<dbReference type="InterPro" id="IPR008125">
    <property type="entry name" value="Streptothricin_AcTrfase"/>
</dbReference>
<name>A0A4Y6UY01_SACBS</name>